<gene>
    <name evidence="1" type="ORF">UFOVP1244_132</name>
</gene>
<proteinExistence type="predicted"/>
<name>A0A6J5RGW9_9CAUD</name>
<sequence length="75" mass="8547">MKTYRIEPLRNGAVEQLAEKSVRLAATTNDWNKACLWASRKAKDYGVEMAIFGADRCLEATFAGGDFDRWMEKSR</sequence>
<protein>
    <submittedName>
        <fullName evidence="1">Uncharacterized protein</fullName>
    </submittedName>
</protein>
<evidence type="ECO:0000313" key="1">
    <source>
        <dbReference type="EMBL" id="CAB4192928.1"/>
    </source>
</evidence>
<dbReference type="EMBL" id="LR797181">
    <property type="protein sequence ID" value="CAB4192928.1"/>
    <property type="molecule type" value="Genomic_DNA"/>
</dbReference>
<reference evidence="1" key="1">
    <citation type="submission" date="2020-05" db="EMBL/GenBank/DDBJ databases">
        <authorList>
            <person name="Chiriac C."/>
            <person name="Salcher M."/>
            <person name="Ghai R."/>
            <person name="Kavagutti S V."/>
        </authorList>
    </citation>
    <scope>NUCLEOTIDE SEQUENCE</scope>
</reference>
<organism evidence="1">
    <name type="scientific">uncultured Caudovirales phage</name>
    <dbReference type="NCBI Taxonomy" id="2100421"/>
    <lineage>
        <taxon>Viruses</taxon>
        <taxon>Duplodnaviria</taxon>
        <taxon>Heunggongvirae</taxon>
        <taxon>Uroviricota</taxon>
        <taxon>Caudoviricetes</taxon>
        <taxon>Peduoviridae</taxon>
        <taxon>Maltschvirus</taxon>
        <taxon>Maltschvirus maltsch</taxon>
    </lineage>
</organism>
<accession>A0A6J5RGW9</accession>